<name>A5CV52_CLAM3</name>
<dbReference type="RefSeq" id="WP_012039592.1">
    <property type="nucleotide sequence ID" value="NC_009480.1"/>
</dbReference>
<evidence type="ECO:0000313" key="4">
    <source>
        <dbReference type="Proteomes" id="UP000001564"/>
    </source>
</evidence>
<gene>
    <name evidence="3" type="ordered locus">CMM_2904</name>
</gene>
<feature type="transmembrane region" description="Helical" evidence="1">
    <location>
        <begin position="12"/>
        <end position="33"/>
    </location>
</feature>
<feature type="domain" description="DUF7224" evidence="2">
    <location>
        <begin position="276"/>
        <end position="422"/>
    </location>
</feature>
<dbReference type="Proteomes" id="UP000001564">
    <property type="component" value="Chromosome"/>
</dbReference>
<proteinExistence type="predicted"/>
<evidence type="ECO:0000313" key="3">
    <source>
        <dbReference type="EMBL" id="CAN02991.1"/>
    </source>
</evidence>
<dbReference type="Pfam" id="PF23866">
    <property type="entry name" value="DUF7224"/>
    <property type="match status" value="1"/>
</dbReference>
<protein>
    <submittedName>
        <fullName evidence="3">Hypothetical membrane protein</fullName>
    </submittedName>
</protein>
<feature type="transmembrane region" description="Helical" evidence="1">
    <location>
        <begin position="197"/>
        <end position="219"/>
    </location>
</feature>
<keyword evidence="1" id="KW-0812">Transmembrane</keyword>
<dbReference type="GeneID" id="92948920"/>
<dbReference type="OrthoDB" id="4965457at2"/>
<feature type="transmembrane region" description="Helical" evidence="1">
    <location>
        <begin position="122"/>
        <end position="145"/>
    </location>
</feature>
<keyword evidence="1" id="KW-0472">Membrane</keyword>
<evidence type="ECO:0000259" key="2">
    <source>
        <dbReference type="Pfam" id="PF23866"/>
    </source>
</evidence>
<feature type="transmembrane region" description="Helical" evidence="1">
    <location>
        <begin position="231"/>
        <end position="252"/>
    </location>
</feature>
<dbReference type="KEGG" id="cmi:CMM_2904"/>
<sequence>MRPVIPWRSRVALWLLLPAIACVYAFCGLYFDLSSVRGYWPAVVAGSAIFLFFPCAVASVSAAQEGARARRGRLSTVPHARREIQLVVAALWPSLACAAAVQLAAVLILSRGTWGTAATDPFTLVLLAGAFVAILVLHTAMGYLLGRHLPLAASIPVALLLSYSWLGFTWSVNWFPLRYLSGLVLADCCSVDTALDARAPLAAIVFSLGMGLLLIAAAVIRSTESTARLAIRWSSVAAAATAVTVAGILIAGDLGYSPAVARPGSAAACSGTAPSVCLYPEVRGSGTAEGTIRRAVQNLESAGLPVPATVRMGDDARTDDTLSMVVTVGMTDAQVIHSLAVSFLPLSGAPACGTATDLQQRQATYSTVGAWIVRVAAQGIVDPASVQPVSAGQPGDHDALARLDPQRQLTWVEAALPSLEDCSVAPVPVPTS</sequence>
<dbReference type="InterPro" id="IPR055648">
    <property type="entry name" value="DUF7224"/>
</dbReference>
<evidence type="ECO:0000256" key="1">
    <source>
        <dbReference type="SAM" id="Phobius"/>
    </source>
</evidence>
<organism evidence="3 4">
    <name type="scientific">Clavibacter michiganensis subsp. michiganensis (strain NCPPB 382)</name>
    <dbReference type="NCBI Taxonomy" id="443906"/>
    <lineage>
        <taxon>Bacteria</taxon>
        <taxon>Bacillati</taxon>
        <taxon>Actinomycetota</taxon>
        <taxon>Actinomycetes</taxon>
        <taxon>Micrococcales</taxon>
        <taxon>Microbacteriaceae</taxon>
        <taxon>Clavibacter</taxon>
    </lineage>
</organism>
<feature type="transmembrane region" description="Helical" evidence="1">
    <location>
        <begin position="84"/>
        <end position="110"/>
    </location>
</feature>
<reference evidence="3 4" key="1">
    <citation type="journal article" date="2008" name="J. Bacteriol.">
        <title>The genome sequence of the tomato-pathogenic actinomycete Clavibacter michiganensis subsp. michiganensis NCPPB382 reveals a large island involved in pathogenicity.</title>
        <authorList>
            <person name="Gartemann K.H."/>
            <person name="Abt B."/>
            <person name="Bekel T."/>
            <person name="Burger A."/>
            <person name="Engemann J."/>
            <person name="Flugel M."/>
            <person name="Gaigalat L."/>
            <person name="Goesmann A."/>
            <person name="Grafen I."/>
            <person name="Kalinowski J."/>
            <person name="Kaup O."/>
            <person name="Kirchner O."/>
            <person name="Krause L."/>
            <person name="Linke B."/>
            <person name="McHardy A."/>
            <person name="Meyer F."/>
            <person name="Pohle S."/>
            <person name="Ruckert C."/>
            <person name="Schneiker S."/>
            <person name="Zellermann E.M."/>
            <person name="Puhler A."/>
            <person name="Eichenlaub R."/>
            <person name="Kaiser O."/>
            <person name="Bartels D."/>
        </authorList>
    </citation>
    <scope>NUCLEOTIDE SEQUENCE [LARGE SCALE GENOMIC DNA]</scope>
    <source>
        <strain evidence="3 4">NCPPB 382</strain>
    </source>
</reference>
<dbReference type="AlphaFoldDB" id="A5CV52"/>
<accession>A5CV52</accession>
<dbReference type="EMBL" id="AM711867">
    <property type="protein sequence ID" value="CAN02991.1"/>
    <property type="molecule type" value="Genomic_DNA"/>
</dbReference>
<feature type="transmembrane region" description="Helical" evidence="1">
    <location>
        <begin position="39"/>
        <end position="63"/>
    </location>
</feature>
<keyword evidence="4" id="KW-1185">Reference proteome</keyword>
<dbReference type="HOGENOM" id="CLU_634155_0_0_11"/>
<dbReference type="eggNOG" id="ENOG50332P4">
    <property type="taxonomic scope" value="Bacteria"/>
</dbReference>
<feature type="transmembrane region" description="Helical" evidence="1">
    <location>
        <begin position="157"/>
        <end position="177"/>
    </location>
</feature>
<keyword evidence="1" id="KW-1133">Transmembrane helix</keyword>